<name>A0A0U1LK37_TALIS</name>
<evidence type="ECO:0000256" key="3">
    <source>
        <dbReference type="ARBA" id="ARBA00022989"/>
    </source>
</evidence>
<evidence type="ECO:0000313" key="6">
    <source>
        <dbReference type="EMBL" id="CRG82710.1"/>
    </source>
</evidence>
<dbReference type="PANTHER" id="PTHR42723:SF1">
    <property type="entry name" value="CHLOROPHYLL SYNTHASE, CHLOROPLASTIC"/>
    <property type="match status" value="1"/>
</dbReference>
<gene>
    <name evidence="6" type="ORF">PISL3812_00054</name>
</gene>
<evidence type="ECO:0000256" key="5">
    <source>
        <dbReference type="SAM" id="Phobius"/>
    </source>
</evidence>
<evidence type="ECO:0000256" key="1">
    <source>
        <dbReference type="ARBA" id="ARBA00004141"/>
    </source>
</evidence>
<dbReference type="AlphaFoldDB" id="A0A0U1LK37"/>
<organism evidence="6 7">
    <name type="scientific">Talaromyces islandicus</name>
    <name type="common">Penicillium islandicum</name>
    <dbReference type="NCBI Taxonomy" id="28573"/>
    <lineage>
        <taxon>Eukaryota</taxon>
        <taxon>Fungi</taxon>
        <taxon>Dikarya</taxon>
        <taxon>Ascomycota</taxon>
        <taxon>Pezizomycotina</taxon>
        <taxon>Eurotiomycetes</taxon>
        <taxon>Eurotiomycetidae</taxon>
        <taxon>Eurotiales</taxon>
        <taxon>Trichocomaceae</taxon>
        <taxon>Talaromyces</taxon>
        <taxon>Talaromyces sect. Islandici</taxon>
    </lineage>
</organism>
<evidence type="ECO:0000256" key="4">
    <source>
        <dbReference type="ARBA" id="ARBA00023136"/>
    </source>
</evidence>
<feature type="transmembrane region" description="Helical" evidence="5">
    <location>
        <begin position="142"/>
        <end position="173"/>
    </location>
</feature>
<reference evidence="6 7" key="1">
    <citation type="submission" date="2015-04" db="EMBL/GenBank/DDBJ databases">
        <authorList>
            <person name="Syromyatnikov M.Y."/>
            <person name="Popov V.N."/>
        </authorList>
    </citation>
    <scope>NUCLEOTIDE SEQUENCE [LARGE SCALE GENOMIC DNA]</scope>
    <source>
        <strain evidence="6">WF-38-12</strain>
    </source>
</reference>
<dbReference type="Pfam" id="PF01040">
    <property type="entry name" value="UbiA"/>
    <property type="match status" value="1"/>
</dbReference>
<evidence type="ECO:0000313" key="7">
    <source>
        <dbReference type="Proteomes" id="UP000054383"/>
    </source>
</evidence>
<evidence type="ECO:0008006" key="8">
    <source>
        <dbReference type="Google" id="ProtNLM"/>
    </source>
</evidence>
<keyword evidence="3 5" id="KW-1133">Transmembrane helix</keyword>
<dbReference type="OMA" id="AVGYASF"/>
<keyword evidence="7" id="KW-1185">Reference proteome</keyword>
<feature type="transmembrane region" description="Helical" evidence="5">
    <location>
        <begin position="293"/>
        <end position="313"/>
    </location>
</feature>
<comment type="subcellular location">
    <subcellularLocation>
        <location evidence="1">Membrane</location>
        <topology evidence="1">Multi-pass membrane protein</topology>
    </subcellularLocation>
</comment>
<evidence type="ECO:0000256" key="2">
    <source>
        <dbReference type="ARBA" id="ARBA00022692"/>
    </source>
</evidence>
<feature type="transmembrane region" description="Helical" evidence="5">
    <location>
        <begin position="325"/>
        <end position="344"/>
    </location>
</feature>
<dbReference type="PANTHER" id="PTHR42723">
    <property type="entry name" value="CHLOROPHYLL SYNTHASE"/>
    <property type="match status" value="1"/>
</dbReference>
<dbReference type="Proteomes" id="UP000054383">
    <property type="component" value="Unassembled WGS sequence"/>
</dbReference>
<keyword evidence="4 5" id="KW-0472">Membrane</keyword>
<accession>A0A0U1LK37</accession>
<dbReference type="STRING" id="28573.A0A0U1LK37"/>
<sequence length="345" mass="38272">MEETSSKDILAVSVHTEKSKMRGKPTFTEHKGTLLRMFSFLKTIYLFPCNDIPTMIIPVTCLGTCAALSVQGTFTTPDMEGLWWWEILCRVPKTFLWVWANVLLFSISNQRSEDAMIEDAINKPWRPLPAGRISPSQARRLLLAEIPVVVGVCYLYLGATLETIVCLLLTWMYNDLGGADEHFLVRNGVNSAAYFVYGCGAMRVASNLSLDDALQAGVVEWLGIVSAVILSTMHVQDLKDQEGDRARARSTAPLALGDTMARWTIAGGVLAWSIVAPVYWFSPVPVPASRCGYALLAAIIPCLLAVLVSFRVLSWRDPQSDTISYKYWSMWLMSLFALPLLPLAI</sequence>
<feature type="transmembrane region" description="Helical" evidence="5">
    <location>
        <begin position="259"/>
        <end position="281"/>
    </location>
</feature>
<dbReference type="InterPro" id="IPR000537">
    <property type="entry name" value="UbiA_prenyltransferase"/>
</dbReference>
<dbReference type="OrthoDB" id="434972at2759"/>
<dbReference type="GO" id="GO:0016020">
    <property type="term" value="C:membrane"/>
    <property type="evidence" value="ECO:0007669"/>
    <property type="project" value="UniProtKB-SubCell"/>
</dbReference>
<proteinExistence type="predicted"/>
<dbReference type="GO" id="GO:0016765">
    <property type="term" value="F:transferase activity, transferring alkyl or aryl (other than methyl) groups"/>
    <property type="evidence" value="ECO:0007669"/>
    <property type="project" value="InterPro"/>
</dbReference>
<dbReference type="InterPro" id="IPR050475">
    <property type="entry name" value="Prenyltransferase_related"/>
</dbReference>
<dbReference type="CDD" id="cd13965">
    <property type="entry name" value="PT_UbiA_3"/>
    <property type="match status" value="1"/>
</dbReference>
<dbReference type="EMBL" id="CVMT01000001">
    <property type="protein sequence ID" value="CRG82710.1"/>
    <property type="molecule type" value="Genomic_DNA"/>
</dbReference>
<protein>
    <recommendedName>
        <fullName evidence="8">Digeranylgeranylglyceryl phosphate synthase</fullName>
    </recommendedName>
</protein>
<keyword evidence="2 5" id="KW-0812">Transmembrane</keyword>